<gene>
    <name evidence="1" type="ORF">L345_06284</name>
</gene>
<comment type="caution">
    <text evidence="1">The sequence shown here is derived from an EMBL/GenBank/DDBJ whole genome shotgun (WGS) entry which is preliminary data.</text>
</comment>
<organism evidence="1 2">
    <name type="scientific">Ophiophagus hannah</name>
    <name type="common">King cobra</name>
    <name type="synonym">Naja hannah</name>
    <dbReference type="NCBI Taxonomy" id="8665"/>
    <lineage>
        <taxon>Eukaryota</taxon>
        <taxon>Metazoa</taxon>
        <taxon>Chordata</taxon>
        <taxon>Craniata</taxon>
        <taxon>Vertebrata</taxon>
        <taxon>Euteleostomi</taxon>
        <taxon>Lepidosauria</taxon>
        <taxon>Squamata</taxon>
        <taxon>Bifurcata</taxon>
        <taxon>Unidentata</taxon>
        <taxon>Episquamata</taxon>
        <taxon>Toxicofera</taxon>
        <taxon>Serpentes</taxon>
        <taxon>Colubroidea</taxon>
        <taxon>Elapidae</taxon>
        <taxon>Elapinae</taxon>
        <taxon>Ophiophagus</taxon>
    </lineage>
</organism>
<name>V8P0U4_OPHHA</name>
<evidence type="ECO:0000313" key="2">
    <source>
        <dbReference type="Proteomes" id="UP000018936"/>
    </source>
</evidence>
<dbReference type="EMBL" id="AZIM01001142">
    <property type="protein sequence ID" value="ETE67940.1"/>
    <property type="molecule type" value="Genomic_DNA"/>
</dbReference>
<accession>V8P0U4</accession>
<keyword evidence="2" id="KW-1185">Reference proteome</keyword>
<dbReference type="AlphaFoldDB" id="V8P0U4"/>
<sequence length="54" mass="6201">MRRLILQISSFIDPQLSSSLMRVNARDQRTATPALFLSHFGRDDSLRFHSAARL</sequence>
<proteinExistence type="predicted"/>
<reference evidence="1 2" key="1">
    <citation type="journal article" date="2013" name="Proc. Natl. Acad. Sci. U.S.A.">
        <title>The king cobra genome reveals dynamic gene evolution and adaptation in the snake venom system.</title>
        <authorList>
            <person name="Vonk F.J."/>
            <person name="Casewell N.R."/>
            <person name="Henkel C.V."/>
            <person name="Heimberg A.M."/>
            <person name="Jansen H.J."/>
            <person name="McCleary R.J."/>
            <person name="Kerkkamp H.M."/>
            <person name="Vos R.A."/>
            <person name="Guerreiro I."/>
            <person name="Calvete J.J."/>
            <person name="Wuster W."/>
            <person name="Woods A.E."/>
            <person name="Logan J.M."/>
            <person name="Harrison R.A."/>
            <person name="Castoe T.A."/>
            <person name="de Koning A.P."/>
            <person name="Pollock D.D."/>
            <person name="Yandell M."/>
            <person name="Calderon D."/>
            <person name="Renjifo C."/>
            <person name="Currier R.B."/>
            <person name="Salgado D."/>
            <person name="Pla D."/>
            <person name="Sanz L."/>
            <person name="Hyder A.S."/>
            <person name="Ribeiro J.M."/>
            <person name="Arntzen J.W."/>
            <person name="van den Thillart G.E."/>
            <person name="Boetzer M."/>
            <person name="Pirovano W."/>
            <person name="Dirks R.P."/>
            <person name="Spaink H.P."/>
            <person name="Duboule D."/>
            <person name="McGlinn E."/>
            <person name="Kini R.M."/>
            <person name="Richardson M.K."/>
        </authorList>
    </citation>
    <scope>NUCLEOTIDE SEQUENCE</scope>
    <source>
        <tissue evidence="1">Blood</tissue>
    </source>
</reference>
<evidence type="ECO:0000313" key="1">
    <source>
        <dbReference type="EMBL" id="ETE67940.1"/>
    </source>
</evidence>
<protein>
    <submittedName>
        <fullName evidence="1">Uncharacterized protein</fullName>
    </submittedName>
</protein>
<feature type="non-terminal residue" evidence="1">
    <location>
        <position position="1"/>
    </location>
</feature>
<dbReference type="Proteomes" id="UP000018936">
    <property type="component" value="Unassembled WGS sequence"/>
</dbReference>